<sequence>MSPSGFRLRHVPLLSRVGADRADTLRTDVDAAVAGWSDALLLRVDRRNQVLISGGRAVLGQASTVGDAPPQDAVFLGRLNDGRHAWAIRAELQAPEDPSAPTEVLDLRRAGQVFDDVSAQLVATATALLNWHDSSRFSPLDGAPTTSVKAGWARINPATGREEFPRIDPAVICLVHDGHDRAVLARQTLWPERLFSILAGFVEAGESFESCVVREISEEVGLTVTDVEYLGSQPWPFPRSLMVGFHALGDPDQEFSFNDGEIAEAAWFTRDEIREALAQGDWGSGMQADRRSGQPSRLLLPGSISIAREIIESWVTVD</sequence>
<dbReference type="PROSITE" id="PS00893">
    <property type="entry name" value="NUDIX_BOX"/>
    <property type="match status" value="1"/>
</dbReference>
<dbReference type="Proteomes" id="UP001060504">
    <property type="component" value="Unassembled WGS sequence"/>
</dbReference>
<dbReference type="EC" id="3.6.1.22" evidence="4"/>
<evidence type="ECO:0000259" key="10">
    <source>
        <dbReference type="PROSITE" id="PS51462"/>
    </source>
</evidence>
<dbReference type="PANTHER" id="PTHR42904">
    <property type="entry name" value="NUDIX HYDROLASE, NUDC SUBFAMILY"/>
    <property type="match status" value="1"/>
</dbReference>
<comment type="cofactor">
    <cofactor evidence="1">
        <name>Mg(2+)</name>
        <dbReference type="ChEBI" id="CHEBI:18420"/>
    </cofactor>
</comment>
<evidence type="ECO:0000256" key="8">
    <source>
        <dbReference type="ARBA" id="ARBA00023027"/>
    </source>
</evidence>
<dbReference type="Pfam" id="PF09297">
    <property type="entry name" value="Zn_ribbon_NUD"/>
    <property type="match status" value="1"/>
</dbReference>
<dbReference type="InterPro" id="IPR050241">
    <property type="entry name" value="NAD-cap_RNA_hydrolase_NudC"/>
</dbReference>
<evidence type="ECO:0000256" key="6">
    <source>
        <dbReference type="ARBA" id="ARBA00022801"/>
    </source>
</evidence>
<comment type="catalytic activity">
    <reaction evidence="9">
        <text>a 5'-end NAD(+)-phospho-ribonucleoside in mRNA + H2O = a 5'-end phospho-adenosine-phospho-ribonucleoside in mRNA + beta-nicotinamide D-ribonucleotide + 2 H(+)</text>
        <dbReference type="Rhea" id="RHEA:60876"/>
        <dbReference type="Rhea" id="RHEA-COMP:15698"/>
        <dbReference type="Rhea" id="RHEA-COMP:15719"/>
        <dbReference type="ChEBI" id="CHEBI:14649"/>
        <dbReference type="ChEBI" id="CHEBI:15377"/>
        <dbReference type="ChEBI" id="CHEBI:15378"/>
        <dbReference type="ChEBI" id="CHEBI:144029"/>
        <dbReference type="ChEBI" id="CHEBI:144051"/>
    </reaction>
    <physiologicalReaction direction="left-to-right" evidence="9">
        <dbReference type="Rhea" id="RHEA:60877"/>
    </physiologicalReaction>
</comment>
<dbReference type="PANTHER" id="PTHR42904:SF6">
    <property type="entry name" value="NAD-CAPPED RNA HYDROLASE NUDT12"/>
    <property type="match status" value="1"/>
</dbReference>
<dbReference type="Gene3D" id="3.90.79.10">
    <property type="entry name" value="Nucleoside Triphosphate Pyrophosphohydrolase"/>
    <property type="match status" value="1"/>
</dbReference>
<gene>
    <name evidence="11" type="primary">nudC</name>
    <name evidence="11" type="ORF">NGTWS1702_09220</name>
</gene>
<reference evidence="11 12" key="1">
    <citation type="submission" date="2021-08" db="EMBL/GenBank/DDBJ databases">
        <title>Draft genome sequence of Mycolicibacterium sp. NGTWS1702 strain.</title>
        <authorList>
            <person name="Matsumoto M."/>
            <person name="Tang B.C.C."/>
            <person name="Machida Y."/>
            <person name="Matoyama H."/>
            <person name="Kishihara T."/>
            <person name="Sato S."/>
            <person name="Kondo I."/>
            <person name="Sano M."/>
            <person name="Kato G."/>
        </authorList>
    </citation>
    <scope>NUCLEOTIDE SEQUENCE [LARGE SCALE GENOMIC DNA]</scope>
    <source>
        <strain evidence="11 12">NGTWSNA01</strain>
    </source>
</reference>
<evidence type="ECO:0000256" key="5">
    <source>
        <dbReference type="ARBA" id="ARBA00022723"/>
    </source>
</evidence>
<protein>
    <recommendedName>
        <fullName evidence="4">NAD(+) diphosphatase</fullName>
        <ecNumber evidence="4">3.6.1.22</ecNumber>
    </recommendedName>
</protein>
<feature type="domain" description="Nudix hydrolase" evidence="10">
    <location>
        <begin position="165"/>
        <end position="290"/>
    </location>
</feature>
<dbReference type="InterPro" id="IPR015376">
    <property type="entry name" value="Znr_NADH_PPase"/>
</dbReference>
<keyword evidence="12" id="KW-1185">Reference proteome</keyword>
<accession>A0ABQ4V723</accession>
<name>A0ABQ4V723_9MYCO</name>
<keyword evidence="6" id="KW-0378">Hydrolase</keyword>
<organism evidence="11 12">
    <name type="scientific">Mycolicibacterium cyprinidarum</name>
    <dbReference type="NCBI Taxonomy" id="2860311"/>
    <lineage>
        <taxon>Bacteria</taxon>
        <taxon>Bacillati</taxon>
        <taxon>Actinomycetota</taxon>
        <taxon>Actinomycetes</taxon>
        <taxon>Mycobacteriales</taxon>
        <taxon>Mycobacteriaceae</taxon>
        <taxon>Mycolicibacterium</taxon>
    </lineage>
</organism>
<comment type="caution">
    <text evidence="11">The sequence shown here is derived from an EMBL/GenBank/DDBJ whole genome shotgun (WGS) entry which is preliminary data.</text>
</comment>
<evidence type="ECO:0000256" key="1">
    <source>
        <dbReference type="ARBA" id="ARBA00001946"/>
    </source>
</evidence>
<dbReference type="Pfam" id="PF09296">
    <property type="entry name" value="NUDIX-like"/>
    <property type="match status" value="1"/>
</dbReference>
<dbReference type="Pfam" id="PF00293">
    <property type="entry name" value="NUDIX"/>
    <property type="match status" value="1"/>
</dbReference>
<dbReference type="InterPro" id="IPR049734">
    <property type="entry name" value="NudC-like_C"/>
</dbReference>
<dbReference type="InterPro" id="IPR000086">
    <property type="entry name" value="NUDIX_hydrolase_dom"/>
</dbReference>
<evidence type="ECO:0000256" key="3">
    <source>
        <dbReference type="ARBA" id="ARBA00009595"/>
    </source>
</evidence>
<keyword evidence="7" id="KW-0460">Magnesium</keyword>
<dbReference type="SUPFAM" id="SSF55811">
    <property type="entry name" value="Nudix"/>
    <property type="match status" value="1"/>
</dbReference>
<dbReference type="EMBL" id="BPRH01000993">
    <property type="protein sequence ID" value="GJF11655.1"/>
    <property type="molecule type" value="Genomic_DNA"/>
</dbReference>
<evidence type="ECO:0000256" key="7">
    <source>
        <dbReference type="ARBA" id="ARBA00022842"/>
    </source>
</evidence>
<dbReference type="Gene3D" id="3.90.79.20">
    <property type="match status" value="1"/>
</dbReference>
<evidence type="ECO:0000313" key="12">
    <source>
        <dbReference type="Proteomes" id="UP001060504"/>
    </source>
</evidence>
<dbReference type="InterPro" id="IPR020084">
    <property type="entry name" value="NUDIX_hydrolase_CS"/>
</dbReference>
<keyword evidence="5" id="KW-0479">Metal-binding</keyword>
<dbReference type="CDD" id="cd03429">
    <property type="entry name" value="NUDIX_NADH_pyrophosphatase_Nudt13"/>
    <property type="match status" value="1"/>
</dbReference>
<dbReference type="InterPro" id="IPR015797">
    <property type="entry name" value="NUDIX_hydrolase-like_dom_sf"/>
</dbReference>
<comment type="similarity">
    <text evidence="3">Belongs to the Nudix hydrolase family. NudC subfamily.</text>
</comment>
<dbReference type="NCBIfam" id="NF001299">
    <property type="entry name" value="PRK00241.1"/>
    <property type="match status" value="1"/>
</dbReference>
<comment type="cofactor">
    <cofactor evidence="2">
        <name>Zn(2+)</name>
        <dbReference type="ChEBI" id="CHEBI:29105"/>
    </cofactor>
</comment>
<evidence type="ECO:0000256" key="4">
    <source>
        <dbReference type="ARBA" id="ARBA00012381"/>
    </source>
</evidence>
<keyword evidence="8" id="KW-0520">NAD</keyword>
<evidence type="ECO:0000313" key="11">
    <source>
        <dbReference type="EMBL" id="GJF11655.1"/>
    </source>
</evidence>
<evidence type="ECO:0000256" key="2">
    <source>
        <dbReference type="ARBA" id="ARBA00001947"/>
    </source>
</evidence>
<dbReference type="InterPro" id="IPR015375">
    <property type="entry name" value="NADH_PPase-like_N"/>
</dbReference>
<dbReference type="PROSITE" id="PS51462">
    <property type="entry name" value="NUDIX"/>
    <property type="match status" value="1"/>
</dbReference>
<proteinExistence type="inferred from homology"/>
<evidence type="ECO:0000256" key="9">
    <source>
        <dbReference type="ARBA" id="ARBA00023679"/>
    </source>
</evidence>